<keyword evidence="2 7" id="KW-0813">Transport</keyword>
<evidence type="ECO:0000256" key="4">
    <source>
        <dbReference type="ARBA" id="ARBA00022692"/>
    </source>
</evidence>
<keyword evidence="3 7" id="KW-1134">Transmembrane beta strand</keyword>
<name>A0A212JE78_9BACT</name>
<dbReference type="SUPFAM" id="SSF49464">
    <property type="entry name" value="Carboxypeptidase regulatory domain-like"/>
    <property type="match status" value="1"/>
</dbReference>
<dbReference type="Gene3D" id="2.40.170.20">
    <property type="entry name" value="TonB-dependent receptor, beta-barrel domain"/>
    <property type="match status" value="1"/>
</dbReference>
<comment type="similarity">
    <text evidence="7">Belongs to the TonB-dependent receptor family.</text>
</comment>
<evidence type="ECO:0000256" key="6">
    <source>
        <dbReference type="ARBA" id="ARBA00023237"/>
    </source>
</evidence>
<dbReference type="InterPro" id="IPR037066">
    <property type="entry name" value="Plug_dom_sf"/>
</dbReference>
<dbReference type="NCBIfam" id="TIGR04056">
    <property type="entry name" value="OMP_RagA_SusC"/>
    <property type="match status" value="1"/>
</dbReference>
<dbReference type="Pfam" id="PF13715">
    <property type="entry name" value="CarbopepD_reg_2"/>
    <property type="match status" value="1"/>
</dbReference>
<dbReference type="Gene3D" id="2.60.40.1120">
    <property type="entry name" value="Carboxypeptidase-like, regulatory domain"/>
    <property type="match status" value="1"/>
</dbReference>
<proteinExistence type="inferred from homology"/>
<evidence type="ECO:0000256" key="8">
    <source>
        <dbReference type="SAM" id="SignalP"/>
    </source>
</evidence>
<reference evidence="10" key="1">
    <citation type="submission" date="2016-04" db="EMBL/GenBank/DDBJ databases">
        <authorList>
            <person name="Evans L.H."/>
            <person name="Alamgir A."/>
            <person name="Owens N."/>
            <person name="Weber N.D."/>
            <person name="Virtaneva K."/>
            <person name="Barbian K."/>
            <person name="Babar A."/>
            <person name="Rosenke K."/>
        </authorList>
    </citation>
    <scope>NUCLEOTIDE SEQUENCE</scope>
    <source>
        <strain evidence="10">86-1</strain>
    </source>
</reference>
<keyword evidence="6 7" id="KW-0998">Cell outer membrane</keyword>
<feature type="chain" id="PRO_5012352115" evidence="8">
    <location>
        <begin position="23"/>
        <end position="1008"/>
    </location>
</feature>
<dbReference type="FunFam" id="2.170.130.10:FF:000003">
    <property type="entry name" value="SusC/RagA family TonB-linked outer membrane protein"/>
    <property type="match status" value="1"/>
</dbReference>
<dbReference type="InterPro" id="IPR008969">
    <property type="entry name" value="CarboxyPept-like_regulatory"/>
</dbReference>
<organism evidence="10">
    <name type="scientific">uncultured Dysgonomonas sp</name>
    <dbReference type="NCBI Taxonomy" id="206096"/>
    <lineage>
        <taxon>Bacteria</taxon>
        <taxon>Pseudomonadati</taxon>
        <taxon>Bacteroidota</taxon>
        <taxon>Bacteroidia</taxon>
        <taxon>Bacteroidales</taxon>
        <taxon>Dysgonomonadaceae</taxon>
        <taxon>Dysgonomonas</taxon>
        <taxon>environmental samples</taxon>
    </lineage>
</organism>
<evidence type="ECO:0000259" key="9">
    <source>
        <dbReference type="Pfam" id="PF07715"/>
    </source>
</evidence>
<dbReference type="InterPro" id="IPR023996">
    <property type="entry name" value="TonB-dep_OMP_SusC/RagA"/>
</dbReference>
<dbReference type="InterPro" id="IPR012910">
    <property type="entry name" value="Plug_dom"/>
</dbReference>
<dbReference type="Pfam" id="PF07715">
    <property type="entry name" value="Plug"/>
    <property type="match status" value="1"/>
</dbReference>
<feature type="domain" description="TonB-dependent receptor plug" evidence="9">
    <location>
        <begin position="114"/>
        <end position="219"/>
    </location>
</feature>
<dbReference type="RefSeq" id="WP_296940381.1">
    <property type="nucleotide sequence ID" value="NZ_LT599032.1"/>
</dbReference>
<dbReference type="InterPro" id="IPR039426">
    <property type="entry name" value="TonB-dep_rcpt-like"/>
</dbReference>
<evidence type="ECO:0000313" key="10">
    <source>
        <dbReference type="EMBL" id="SBV97730.1"/>
    </source>
</evidence>
<dbReference type="PROSITE" id="PS52016">
    <property type="entry name" value="TONB_DEPENDENT_REC_3"/>
    <property type="match status" value="1"/>
</dbReference>
<evidence type="ECO:0000256" key="1">
    <source>
        <dbReference type="ARBA" id="ARBA00004571"/>
    </source>
</evidence>
<evidence type="ECO:0000256" key="3">
    <source>
        <dbReference type="ARBA" id="ARBA00022452"/>
    </source>
</evidence>
<keyword evidence="4 7" id="KW-0812">Transmembrane</keyword>
<dbReference type="Gene3D" id="2.170.130.10">
    <property type="entry name" value="TonB-dependent receptor, plug domain"/>
    <property type="match status" value="1"/>
</dbReference>
<sequence>MKKNKILLILFLLVFPVAQILAQEIGLKGNVTASDGESLIGVTITVKGQNRGITTDVDGNFAITVKKGDVLVFSYIGFTTIERTVAENTLNVVMEPSSEMLAEVVTVGYGVQKKVDMTGSVSTVKGDVLLKAPTPNLANALTGKMTGVITTQQTGKPGLDDPAFFIRGKSTFGDNGTLLLVDGIERSISKLDPNEIESITVLKDAASAAVYGARAANGVIIVTTKRGTEGKTKINYSGTFGFQTPTVIPEMMNAYEYAKYLNLALDNFNNNAPRFTESEIQAYKNGTMSSTDWWKETLKKRAGIQQHSLTVNGGSKTTKFFTSLGYLNQDGLYDLSGFKRYTVRSNIDTQITNDFSISLDLAGRYEKINQSAIGDGLFSTIINSKPTESPYVPDSVERGGLNSNGQNVSPIGQAENSGYNKTENSVFQSTLQGVYNVPFVKGLKARASFSYDRWFSKAKTFTMPYEFYQHDRVIDTYTKRKTGGGTSLYEGTAEDERLTVQAALTYDATFNKAHNVSALFLFEESSYKYSDLQASRVNYISTAIDQLFAGPDKDKDNGGLARETVRQGYVGRLNYNYLGKYLFQFNFRYDGSYNFPKSKRWGFFPAVSAGWRISEEPFLKDNAILHNLKLRASYGEFGNDRVAAYQFMSGYRFNSGSVIGGSFQSGINDTGIANPNITWETASNTDVGLDFSLLNGKISGEFTYFYKKTRDILLPRNASVPQSFGATLPDENIGKVDNYGIESILRYTDKIGDFNFMVEGNITYAKSKVVFMDEAINKLDHQRSTGRPFDQNYGYKALGLFRSQEEIDSWAIQDGRGNTSLKVGDIKYEDFYDDGVIDGKDHQFIGKSEIPEIIFGLNIGLSYKNFDMTMNFQGATGFDQYLRWDPFNLESNALAIFKDSWSEDNPNAKYPRLYAGTVQNNREKSSFWLYDGTYLRLKNFELAYTFDKKDFLKKIGIQNLRVFVSGNNLLTFSKMKDFDPEAPNIDPDRNAYYYPQMKTYNFGFNVEF</sequence>
<evidence type="ECO:0000256" key="5">
    <source>
        <dbReference type="ARBA" id="ARBA00023136"/>
    </source>
</evidence>
<dbReference type="AlphaFoldDB" id="A0A212JE78"/>
<dbReference type="NCBIfam" id="TIGR04057">
    <property type="entry name" value="SusC_RagA_signa"/>
    <property type="match status" value="1"/>
</dbReference>
<dbReference type="GO" id="GO:0009279">
    <property type="term" value="C:cell outer membrane"/>
    <property type="evidence" value="ECO:0007669"/>
    <property type="project" value="UniProtKB-SubCell"/>
</dbReference>
<dbReference type="InterPro" id="IPR023997">
    <property type="entry name" value="TonB-dep_OMP_SusC/RagA_CS"/>
</dbReference>
<feature type="signal peptide" evidence="8">
    <location>
        <begin position="1"/>
        <end position="22"/>
    </location>
</feature>
<dbReference type="InterPro" id="IPR036942">
    <property type="entry name" value="Beta-barrel_TonB_sf"/>
</dbReference>
<gene>
    <name evidence="10" type="ORF">KL86DYS1_11985</name>
</gene>
<comment type="subcellular location">
    <subcellularLocation>
        <location evidence="1 7">Cell outer membrane</location>
        <topology evidence="1 7">Multi-pass membrane protein</topology>
    </subcellularLocation>
</comment>
<keyword evidence="8" id="KW-0732">Signal</keyword>
<keyword evidence="5 7" id="KW-0472">Membrane</keyword>
<accession>A0A212JE78</accession>
<evidence type="ECO:0000256" key="2">
    <source>
        <dbReference type="ARBA" id="ARBA00022448"/>
    </source>
</evidence>
<protein>
    <submittedName>
        <fullName evidence="10">SusC/RagA family TonB-linked outer membrane protein</fullName>
    </submittedName>
</protein>
<dbReference type="SUPFAM" id="SSF56935">
    <property type="entry name" value="Porins"/>
    <property type="match status" value="1"/>
</dbReference>
<evidence type="ECO:0000256" key="7">
    <source>
        <dbReference type="PROSITE-ProRule" id="PRU01360"/>
    </source>
</evidence>
<dbReference type="EMBL" id="FLUM01000001">
    <property type="protein sequence ID" value="SBV97730.1"/>
    <property type="molecule type" value="Genomic_DNA"/>
</dbReference>